<dbReference type="Gene3D" id="1.25.10.10">
    <property type="entry name" value="Leucine-rich Repeat Variant"/>
    <property type="match status" value="1"/>
</dbReference>
<dbReference type="InterPro" id="IPR011989">
    <property type="entry name" value="ARM-like"/>
</dbReference>
<name>A0ABP0NJ44_9DINO</name>
<evidence type="ECO:0000256" key="2">
    <source>
        <dbReference type="PROSITE-ProRule" id="PRU00317"/>
    </source>
</evidence>
<evidence type="ECO:0000259" key="4">
    <source>
        <dbReference type="PROSITE" id="PS50303"/>
    </source>
</evidence>
<reference evidence="5 6" key="1">
    <citation type="submission" date="2024-02" db="EMBL/GenBank/DDBJ databases">
        <authorList>
            <person name="Chen Y."/>
            <person name="Shah S."/>
            <person name="Dougan E. K."/>
            <person name="Thang M."/>
            <person name="Chan C."/>
        </authorList>
    </citation>
    <scope>NUCLEOTIDE SEQUENCE [LARGE SCALE GENOMIC DNA]</scope>
</reference>
<accession>A0ABP0NJ44</accession>
<gene>
    <name evidence="5" type="ORF">CCMP2556_LOCUS31196</name>
</gene>
<dbReference type="InterPro" id="IPR033133">
    <property type="entry name" value="PUM-HD"/>
</dbReference>
<dbReference type="PROSITE" id="PS50302">
    <property type="entry name" value="PUM"/>
    <property type="match status" value="2"/>
</dbReference>
<feature type="region of interest" description="Disordered" evidence="3">
    <location>
        <begin position="65"/>
        <end position="107"/>
    </location>
</feature>
<keyword evidence="1" id="KW-0677">Repeat</keyword>
<dbReference type="InterPro" id="IPR001313">
    <property type="entry name" value="Pumilio_RNA-bd_rpt"/>
</dbReference>
<dbReference type="PANTHER" id="PTHR12537">
    <property type="entry name" value="RNA BINDING PROTEIN PUMILIO-RELATED"/>
    <property type="match status" value="1"/>
</dbReference>
<dbReference type="SUPFAM" id="SSF48371">
    <property type="entry name" value="ARM repeat"/>
    <property type="match status" value="1"/>
</dbReference>
<dbReference type="SMART" id="SM00025">
    <property type="entry name" value="Pumilio"/>
    <property type="match status" value="4"/>
</dbReference>
<organism evidence="5 6">
    <name type="scientific">Durusdinium trenchii</name>
    <dbReference type="NCBI Taxonomy" id="1381693"/>
    <lineage>
        <taxon>Eukaryota</taxon>
        <taxon>Sar</taxon>
        <taxon>Alveolata</taxon>
        <taxon>Dinophyceae</taxon>
        <taxon>Suessiales</taxon>
        <taxon>Symbiodiniaceae</taxon>
        <taxon>Durusdinium</taxon>
    </lineage>
</organism>
<dbReference type="Pfam" id="PF00806">
    <property type="entry name" value="PUF"/>
    <property type="match status" value="4"/>
</dbReference>
<dbReference type="Proteomes" id="UP001642484">
    <property type="component" value="Unassembled WGS sequence"/>
</dbReference>
<dbReference type="PANTHER" id="PTHR12537:SF12">
    <property type="entry name" value="MATERNAL PROTEIN PUMILIO"/>
    <property type="match status" value="1"/>
</dbReference>
<feature type="domain" description="PUM-HD" evidence="4">
    <location>
        <begin position="100"/>
        <end position="404"/>
    </location>
</feature>
<proteinExistence type="predicted"/>
<feature type="compositionally biased region" description="Pro residues" evidence="3">
    <location>
        <begin position="78"/>
        <end position="87"/>
    </location>
</feature>
<feature type="repeat" description="Pumilio" evidence="2">
    <location>
        <begin position="311"/>
        <end position="348"/>
    </location>
</feature>
<evidence type="ECO:0000313" key="6">
    <source>
        <dbReference type="Proteomes" id="UP001642484"/>
    </source>
</evidence>
<evidence type="ECO:0000313" key="5">
    <source>
        <dbReference type="EMBL" id="CAK9063468.1"/>
    </source>
</evidence>
<feature type="repeat" description="Pumilio" evidence="2">
    <location>
        <begin position="272"/>
        <end position="310"/>
    </location>
</feature>
<dbReference type="PROSITE" id="PS50303">
    <property type="entry name" value="PUM_HD"/>
    <property type="match status" value="1"/>
</dbReference>
<keyword evidence="6" id="KW-1185">Reference proteome</keyword>
<protein>
    <recommendedName>
        <fullName evidence="4">PUM-HD domain-containing protein</fullName>
    </recommendedName>
</protein>
<sequence length="404" mass="45070">MYFSGSLHRTVRSYTGTFGVGSMKPSTAKRNKHERTDRFQICHSDSRLSDVQSVSTCARHPHGISWSGRPLDADDVPHVPPTRPPASRPQGLPDGGEPFGESGERRGPRALCRWQNHAFLAAFSTGKSAILSACRMHACQPFPVKVLPGRLEQDSAPWSSFLPDDLRPKQVSAKVFYESASTKAQAEATTRRGDYTPVGISVFGRVWEYSQDAAGCREVQLAIEMADEESRWRIAAELQDHVWDAACGPHANHVLQKCILVMHPNHVQFIVDVLVRQQLVSQAARHKYACRIVQRLIERCPAKQTRHILEALTRDAQSISCHAYGNYVIQHVLQHCVDSVPNLCRVLEEPSFLLLARCQGSDVYGAAVVSCAMSTARSHRCLSAWLAVGMDTVQFEMPYKFLRE</sequence>
<dbReference type="InterPro" id="IPR016024">
    <property type="entry name" value="ARM-type_fold"/>
</dbReference>
<comment type="caution">
    <text evidence="5">The sequence shown here is derived from an EMBL/GenBank/DDBJ whole genome shotgun (WGS) entry which is preliminary data.</text>
</comment>
<evidence type="ECO:0000256" key="1">
    <source>
        <dbReference type="ARBA" id="ARBA00022737"/>
    </source>
</evidence>
<evidence type="ECO:0000256" key="3">
    <source>
        <dbReference type="SAM" id="MobiDB-lite"/>
    </source>
</evidence>
<dbReference type="EMBL" id="CAXAMN010021795">
    <property type="protein sequence ID" value="CAK9063468.1"/>
    <property type="molecule type" value="Genomic_DNA"/>
</dbReference>